<dbReference type="SUPFAM" id="SSF56300">
    <property type="entry name" value="Metallo-dependent phosphatases"/>
    <property type="match status" value="1"/>
</dbReference>
<evidence type="ECO:0000256" key="1">
    <source>
        <dbReference type="SAM" id="MobiDB-lite"/>
    </source>
</evidence>
<evidence type="ECO:0000259" key="2">
    <source>
        <dbReference type="Pfam" id="PF00149"/>
    </source>
</evidence>
<dbReference type="STRING" id="253628.A0A0D2AX10"/>
<dbReference type="InterPro" id="IPR052963">
    <property type="entry name" value="Pantetheine_PDE"/>
</dbReference>
<dbReference type="RefSeq" id="XP_016213588.1">
    <property type="nucleotide sequence ID" value="XM_016358487.1"/>
</dbReference>
<feature type="region of interest" description="Disordered" evidence="1">
    <location>
        <begin position="1"/>
        <end position="65"/>
    </location>
</feature>
<name>A0A0D2AX10_9PEZI</name>
<dbReference type="InterPro" id="IPR029052">
    <property type="entry name" value="Metallo-depent_PP-like"/>
</dbReference>
<gene>
    <name evidence="3" type="ORF">PV09_05028</name>
</gene>
<dbReference type="Gene3D" id="3.60.21.10">
    <property type="match status" value="1"/>
</dbReference>
<dbReference type="HOGENOM" id="CLU_057759_0_0_1"/>
<dbReference type="AlphaFoldDB" id="A0A0D2AX10"/>
<dbReference type="InterPro" id="IPR004843">
    <property type="entry name" value="Calcineurin-like_PHP"/>
</dbReference>
<dbReference type="GeneID" id="27313001"/>
<dbReference type="EMBL" id="KN847543">
    <property type="protein sequence ID" value="KIW03719.1"/>
    <property type="molecule type" value="Genomic_DNA"/>
</dbReference>
<keyword evidence="4" id="KW-1185">Reference proteome</keyword>
<dbReference type="VEuPathDB" id="FungiDB:PV09_05028"/>
<reference evidence="3 4" key="1">
    <citation type="submission" date="2015-01" db="EMBL/GenBank/DDBJ databases">
        <title>The Genome Sequence of Ochroconis gallopava CBS43764.</title>
        <authorList>
            <consortium name="The Broad Institute Genomics Platform"/>
            <person name="Cuomo C."/>
            <person name="de Hoog S."/>
            <person name="Gorbushina A."/>
            <person name="Stielow B."/>
            <person name="Teixiera M."/>
            <person name="Abouelleil A."/>
            <person name="Chapman S.B."/>
            <person name="Priest M."/>
            <person name="Young S.K."/>
            <person name="Wortman J."/>
            <person name="Nusbaum C."/>
            <person name="Birren B."/>
        </authorList>
    </citation>
    <scope>NUCLEOTIDE SEQUENCE [LARGE SCALE GENOMIC DNA]</scope>
    <source>
        <strain evidence="3 4">CBS 43764</strain>
    </source>
</reference>
<protein>
    <recommendedName>
        <fullName evidence="2">Calcineurin-like phosphoesterase domain-containing protein</fullName>
    </recommendedName>
</protein>
<dbReference type="InParanoid" id="A0A0D2AX10"/>
<evidence type="ECO:0000313" key="3">
    <source>
        <dbReference type="EMBL" id="KIW03719.1"/>
    </source>
</evidence>
<proteinExistence type="predicted"/>
<dbReference type="OrthoDB" id="550558at2759"/>
<feature type="domain" description="Calcineurin-like phosphoesterase" evidence="2">
    <location>
        <begin position="107"/>
        <end position="341"/>
    </location>
</feature>
<dbReference type="CDD" id="cd00838">
    <property type="entry name" value="MPP_superfamily"/>
    <property type="match status" value="1"/>
</dbReference>
<dbReference type="PANTHER" id="PTHR36492">
    <property type="match status" value="1"/>
</dbReference>
<organism evidence="3 4">
    <name type="scientific">Verruconis gallopava</name>
    <dbReference type="NCBI Taxonomy" id="253628"/>
    <lineage>
        <taxon>Eukaryota</taxon>
        <taxon>Fungi</taxon>
        <taxon>Dikarya</taxon>
        <taxon>Ascomycota</taxon>
        <taxon>Pezizomycotina</taxon>
        <taxon>Dothideomycetes</taxon>
        <taxon>Pleosporomycetidae</taxon>
        <taxon>Venturiales</taxon>
        <taxon>Sympoventuriaceae</taxon>
        <taxon>Verruconis</taxon>
    </lineage>
</organism>
<dbReference type="Proteomes" id="UP000053259">
    <property type="component" value="Unassembled WGS sequence"/>
</dbReference>
<dbReference type="PANTHER" id="PTHR36492:SF2">
    <property type="entry name" value="[ACYL-CARRIER-PROTEIN] PHOSPHODIESTERASE PPTH"/>
    <property type="match status" value="1"/>
</dbReference>
<accession>A0A0D2AX10</accession>
<feature type="region of interest" description="Disordered" evidence="1">
    <location>
        <begin position="381"/>
        <end position="400"/>
    </location>
</feature>
<dbReference type="GO" id="GO:0016787">
    <property type="term" value="F:hydrolase activity"/>
    <property type="evidence" value="ECO:0007669"/>
    <property type="project" value="InterPro"/>
</dbReference>
<dbReference type="Pfam" id="PF00149">
    <property type="entry name" value="Metallophos"/>
    <property type="match status" value="1"/>
</dbReference>
<sequence>MTSMSSPDTIAFPSMGGTPPFKPTGQFSPVLTPFPSLEGPTSPPPFKAAGLQRAQTFRHAPPVRPTLRTRSESILAMIDDPLTAQASDVFSASSGSPRSLPAVPSRKLYAIGDIHLSFKPNRIAWEDLRPHPTDGLILVGDVGETREHCEMAFAKAKSCFSEVFWCPGNHELYTLASHKNGARGVAKYQECVEAARAHGVITPEDPYTVWDGDGGPCLIAPIFTLYDYSFKPDDVPIENAVEWAKEQDVLATDEMLLHPDPYPTRQDWCAALVEKEEKKLAAAVAEYPDLPLIIINHWPLRQDLVKLTLVPRFRIWCGTTKTENWHKRFNAKVVVSGHLHVRRTDWKDGTRFEECSLGYPKQWRDAKEMGKDVNDMLREILPGPEPPLDGDAPTLWRRTG</sequence>
<evidence type="ECO:0000313" key="4">
    <source>
        <dbReference type="Proteomes" id="UP000053259"/>
    </source>
</evidence>